<dbReference type="AlphaFoldDB" id="A0A2V1J0G8"/>
<keyword evidence="6" id="KW-0378">Hydrolase</keyword>
<accession>A0A2V1J0G8</accession>
<organism evidence="12 13">
    <name type="scientific">Paramuribaculum intestinale</name>
    <dbReference type="NCBI Taxonomy" id="2094151"/>
    <lineage>
        <taxon>Bacteria</taxon>
        <taxon>Pseudomonadati</taxon>
        <taxon>Bacteroidota</taxon>
        <taxon>Bacteroidia</taxon>
        <taxon>Bacteroidales</taxon>
        <taxon>Muribaculaceae</taxon>
        <taxon>Paramuribaculum</taxon>
    </lineage>
</organism>
<dbReference type="GeneID" id="93424594"/>
<dbReference type="EMBL" id="PUBV01000004">
    <property type="protein sequence ID" value="PWB08897.1"/>
    <property type="molecule type" value="Genomic_DNA"/>
</dbReference>
<comment type="cofactor">
    <cofactor evidence="1">
        <name>Mn(2+)</name>
        <dbReference type="ChEBI" id="CHEBI:29035"/>
    </cofactor>
</comment>
<evidence type="ECO:0000256" key="2">
    <source>
        <dbReference type="ARBA" id="ARBA00001946"/>
    </source>
</evidence>
<dbReference type="GO" id="GO:0004518">
    <property type="term" value="F:nuclease activity"/>
    <property type="evidence" value="ECO:0007669"/>
    <property type="project" value="UniProtKB-KW"/>
</dbReference>
<dbReference type="PANTHER" id="PTHR15822:SF4">
    <property type="entry name" value="TYROSYL-DNA PHOSPHODIESTERASE 2"/>
    <property type="match status" value="1"/>
</dbReference>
<feature type="domain" description="Endonuclease/exonuclease/phosphatase" evidence="11">
    <location>
        <begin position="101"/>
        <end position="352"/>
    </location>
</feature>
<dbReference type="InterPro" id="IPR051547">
    <property type="entry name" value="TDP2-like"/>
</dbReference>
<feature type="signal peptide" evidence="10">
    <location>
        <begin position="1"/>
        <end position="25"/>
    </location>
</feature>
<keyword evidence="9" id="KW-0472">Membrane</keyword>
<proteinExistence type="predicted"/>
<keyword evidence="9" id="KW-0812">Transmembrane</keyword>
<gene>
    <name evidence="12" type="ORF">C5O25_03195</name>
</gene>
<dbReference type="Proteomes" id="UP000244925">
    <property type="component" value="Unassembled WGS sequence"/>
</dbReference>
<dbReference type="PANTHER" id="PTHR15822">
    <property type="entry name" value="TRAF AND TNF RECEPTOR-ASSOCIATED PROTEIN"/>
    <property type="match status" value="1"/>
</dbReference>
<keyword evidence="13" id="KW-1185">Reference proteome</keyword>
<feature type="chain" id="PRO_5015965818" description="Endonuclease/exonuclease/phosphatase domain-containing protein" evidence="10">
    <location>
        <begin position="26"/>
        <end position="369"/>
    </location>
</feature>
<evidence type="ECO:0000256" key="7">
    <source>
        <dbReference type="ARBA" id="ARBA00022842"/>
    </source>
</evidence>
<keyword evidence="10" id="KW-0732">Signal</keyword>
<dbReference type="GO" id="GO:0006281">
    <property type="term" value="P:DNA repair"/>
    <property type="evidence" value="ECO:0007669"/>
    <property type="project" value="UniProtKB-KW"/>
</dbReference>
<keyword evidence="7" id="KW-0460">Magnesium</keyword>
<evidence type="ECO:0000256" key="4">
    <source>
        <dbReference type="ARBA" id="ARBA00022723"/>
    </source>
</evidence>
<evidence type="ECO:0000256" key="6">
    <source>
        <dbReference type="ARBA" id="ARBA00022801"/>
    </source>
</evidence>
<dbReference type="GO" id="GO:0046872">
    <property type="term" value="F:metal ion binding"/>
    <property type="evidence" value="ECO:0007669"/>
    <property type="project" value="UniProtKB-KW"/>
</dbReference>
<evidence type="ECO:0000256" key="8">
    <source>
        <dbReference type="ARBA" id="ARBA00023204"/>
    </source>
</evidence>
<evidence type="ECO:0000259" key="11">
    <source>
        <dbReference type="Pfam" id="PF03372"/>
    </source>
</evidence>
<keyword evidence="5" id="KW-0227">DNA damage</keyword>
<keyword evidence="8" id="KW-0234">DNA repair</keyword>
<dbReference type="RefSeq" id="WP_107035285.1">
    <property type="nucleotide sequence ID" value="NZ_CP098825.1"/>
</dbReference>
<evidence type="ECO:0000256" key="5">
    <source>
        <dbReference type="ARBA" id="ARBA00022763"/>
    </source>
</evidence>
<evidence type="ECO:0000256" key="10">
    <source>
        <dbReference type="SAM" id="SignalP"/>
    </source>
</evidence>
<dbReference type="CDD" id="cd09084">
    <property type="entry name" value="EEP-2"/>
    <property type="match status" value="1"/>
</dbReference>
<sequence>MKLIRIIAMLSALTVAIVTVASAYAGSVNPQSWALPSVLAMIFPAMLLLTVILIIVNLFICRKAAIVGVASLLCCLSPALDVCPLNFSEPAADSEPLTLLTYNVMQLTDFTGTSVSDSPNPTLRMLASSEADIIALQECYDIASIAAGEANRPLLDSISRHYPYRSYGARGQSLLSRFPFDEIILSRPNADDFRVRAFRIYIGADTITLFDVHLQSIGLTPDDKQLYRDLTRGDTQGRGIKGEIREIRSDLISKLTEAFRARALQTAALTDMIAETGGKCIVCGDFNDVPGCYALRSLAATGLRDAWRKSALGPAITYHANRLYFRIDHILYSPQLITPLRTRRLTWPYSDHYPVEMTFTLNNPATTQD</sequence>
<evidence type="ECO:0000313" key="12">
    <source>
        <dbReference type="EMBL" id="PWB08897.1"/>
    </source>
</evidence>
<evidence type="ECO:0000256" key="3">
    <source>
        <dbReference type="ARBA" id="ARBA00022722"/>
    </source>
</evidence>
<evidence type="ECO:0000256" key="1">
    <source>
        <dbReference type="ARBA" id="ARBA00001936"/>
    </source>
</evidence>
<dbReference type="Pfam" id="PF03372">
    <property type="entry name" value="Exo_endo_phos"/>
    <property type="match status" value="1"/>
</dbReference>
<dbReference type="InterPro" id="IPR005135">
    <property type="entry name" value="Endo/exonuclease/phosphatase"/>
</dbReference>
<feature type="transmembrane region" description="Helical" evidence="9">
    <location>
        <begin position="33"/>
        <end position="56"/>
    </location>
</feature>
<dbReference type="InterPro" id="IPR036691">
    <property type="entry name" value="Endo/exonu/phosph_ase_sf"/>
</dbReference>
<evidence type="ECO:0000313" key="13">
    <source>
        <dbReference type="Proteomes" id="UP000244925"/>
    </source>
</evidence>
<protein>
    <recommendedName>
        <fullName evidence="11">Endonuclease/exonuclease/phosphatase domain-containing protein</fullName>
    </recommendedName>
</protein>
<comment type="caution">
    <text evidence="12">The sequence shown here is derived from an EMBL/GenBank/DDBJ whole genome shotgun (WGS) entry which is preliminary data.</text>
</comment>
<name>A0A2V1J0G8_9BACT</name>
<keyword evidence="9" id="KW-1133">Transmembrane helix</keyword>
<reference evidence="13" key="1">
    <citation type="submission" date="2018-02" db="EMBL/GenBank/DDBJ databases">
        <authorList>
            <person name="Clavel T."/>
            <person name="Strowig T."/>
        </authorList>
    </citation>
    <scope>NUCLEOTIDE SEQUENCE [LARGE SCALE GENOMIC DNA]</scope>
    <source>
        <strain evidence="13">DSM 100764</strain>
    </source>
</reference>
<keyword evidence="4" id="KW-0479">Metal-binding</keyword>
<evidence type="ECO:0000256" key="9">
    <source>
        <dbReference type="SAM" id="Phobius"/>
    </source>
</evidence>
<comment type="cofactor">
    <cofactor evidence="2">
        <name>Mg(2+)</name>
        <dbReference type="ChEBI" id="CHEBI:18420"/>
    </cofactor>
</comment>
<keyword evidence="3" id="KW-0540">Nuclease</keyword>
<dbReference type="GO" id="GO:0016787">
    <property type="term" value="F:hydrolase activity"/>
    <property type="evidence" value="ECO:0007669"/>
    <property type="project" value="UniProtKB-KW"/>
</dbReference>
<dbReference type="Gene3D" id="3.60.10.10">
    <property type="entry name" value="Endonuclease/exonuclease/phosphatase"/>
    <property type="match status" value="1"/>
</dbReference>
<dbReference type="SUPFAM" id="SSF56219">
    <property type="entry name" value="DNase I-like"/>
    <property type="match status" value="1"/>
</dbReference>